<dbReference type="RefSeq" id="XP_002671201.1">
    <property type="nucleotide sequence ID" value="XM_002671155.1"/>
</dbReference>
<keyword evidence="2" id="KW-0479">Metal-binding</keyword>
<feature type="domain" description="Fe2OG dioxygenase" evidence="6">
    <location>
        <begin position="173"/>
        <end position="284"/>
    </location>
</feature>
<dbReference type="InterPro" id="IPR044862">
    <property type="entry name" value="Pro_4_hyd_alph_FE2OG_OXY"/>
</dbReference>
<dbReference type="STRING" id="5762.D2VXK7"/>
<evidence type="ECO:0000259" key="6">
    <source>
        <dbReference type="PROSITE" id="PS51471"/>
    </source>
</evidence>
<evidence type="ECO:0000256" key="4">
    <source>
        <dbReference type="ARBA" id="ARBA00023002"/>
    </source>
</evidence>
<keyword evidence="5" id="KW-0408">Iron</keyword>
<evidence type="ECO:0000256" key="3">
    <source>
        <dbReference type="ARBA" id="ARBA00022964"/>
    </source>
</evidence>
<dbReference type="PANTHER" id="PTHR10869">
    <property type="entry name" value="PROLYL 4-HYDROXYLASE ALPHA SUBUNIT"/>
    <property type="match status" value="1"/>
</dbReference>
<accession>D2VXK7</accession>
<dbReference type="InParanoid" id="D2VXK7"/>
<dbReference type="GO" id="GO:0005506">
    <property type="term" value="F:iron ion binding"/>
    <property type="evidence" value="ECO:0007669"/>
    <property type="project" value="InterPro"/>
</dbReference>
<name>D2VXK7_NAEGR</name>
<dbReference type="InterPro" id="IPR045054">
    <property type="entry name" value="P4HA-like"/>
</dbReference>
<dbReference type="SUPFAM" id="SSF81383">
    <property type="entry name" value="F-box domain"/>
    <property type="match status" value="1"/>
</dbReference>
<dbReference type="InterPro" id="IPR005123">
    <property type="entry name" value="Oxoglu/Fe-dep_dioxygenase_dom"/>
</dbReference>
<dbReference type="VEuPathDB" id="AmoebaDB:NAEGRDRAFT_73783"/>
<dbReference type="PANTHER" id="PTHR10869:SF236">
    <property type="entry name" value="PROLYL 4-HYDROXYLASE ALPHA SUBUNIT DOMAIN-CONTAINING PROTEIN"/>
    <property type="match status" value="1"/>
</dbReference>
<dbReference type="InterPro" id="IPR006620">
    <property type="entry name" value="Pro_4_hyd_alph"/>
</dbReference>
<organism evidence="8">
    <name type="scientific">Naegleria gruberi</name>
    <name type="common">Amoeba</name>
    <dbReference type="NCBI Taxonomy" id="5762"/>
    <lineage>
        <taxon>Eukaryota</taxon>
        <taxon>Discoba</taxon>
        <taxon>Heterolobosea</taxon>
        <taxon>Tetramitia</taxon>
        <taxon>Eutetramitia</taxon>
        <taxon>Vahlkampfiidae</taxon>
        <taxon>Naegleria</taxon>
    </lineage>
</organism>
<keyword evidence="4" id="KW-0560">Oxidoreductase</keyword>
<dbReference type="GO" id="GO:0004656">
    <property type="term" value="F:procollagen-proline 4-dioxygenase activity"/>
    <property type="evidence" value="ECO:0007669"/>
    <property type="project" value="TreeGrafter"/>
</dbReference>
<evidence type="ECO:0000256" key="2">
    <source>
        <dbReference type="ARBA" id="ARBA00022723"/>
    </source>
</evidence>
<protein>
    <submittedName>
        <fullName evidence="7">Predicted protein</fullName>
    </submittedName>
</protein>
<dbReference type="GeneID" id="8858301"/>
<evidence type="ECO:0000313" key="8">
    <source>
        <dbReference type="Proteomes" id="UP000006671"/>
    </source>
</evidence>
<dbReference type="Pfam" id="PF13640">
    <property type="entry name" value="2OG-FeII_Oxy_3"/>
    <property type="match status" value="1"/>
</dbReference>
<dbReference type="InterPro" id="IPR036047">
    <property type="entry name" value="F-box-like_dom_sf"/>
</dbReference>
<keyword evidence="3" id="KW-0223">Dioxygenase</keyword>
<dbReference type="Proteomes" id="UP000006671">
    <property type="component" value="Unassembled WGS sequence"/>
</dbReference>
<dbReference type="SMART" id="SM00702">
    <property type="entry name" value="P4Hc"/>
    <property type="match status" value="1"/>
</dbReference>
<dbReference type="EMBL" id="GG738907">
    <property type="protein sequence ID" value="EFC38457.1"/>
    <property type="molecule type" value="Genomic_DNA"/>
</dbReference>
<reference evidence="7 8" key="1">
    <citation type="journal article" date="2010" name="Cell">
        <title>The genome of Naegleria gruberi illuminates early eukaryotic versatility.</title>
        <authorList>
            <person name="Fritz-Laylin L.K."/>
            <person name="Prochnik S.E."/>
            <person name="Ginger M.L."/>
            <person name="Dacks J.B."/>
            <person name="Carpenter M.L."/>
            <person name="Field M.C."/>
            <person name="Kuo A."/>
            <person name="Paredez A."/>
            <person name="Chapman J."/>
            <person name="Pham J."/>
            <person name="Shu S."/>
            <person name="Neupane R."/>
            <person name="Cipriano M."/>
            <person name="Mancuso J."/>
            <person name="Tu H."/>
            <person name="Salamov A."/>
            <person name="Lindquist E."/>
            <person name="Shapiro H."/>
            <person name="Lucas S."/>
            <person name="Grigoriev I.V."/>
            <person name="Cande W.Z."/>
            <person name="Fulton C."/>
            <person name="Rokhsar D.S."/>
            <person name="Dawson S.C."/>
        </authorList>
    </citation>
    <scope>NUCLEOTIDE SEQUENCE [LARGE SCALE GENOMIC DNA]</scope>
    <source>
        <strain evidence="7 8">NEG-M</strain>
    </source>
</reference>
<dbReference type="eggNOG" id="ENOG502S0DC">
    <property type="taxonomic scope" value="Eukaryota"/>
</dbReference>
<dbReference type="AlphaFoldDB" id="D2VXK7"/>
<dbReference type="OrthoDB" id="69177at2759"/>
<comment type="cofactor">
    <cofactor evidence="1">
        <name>L-ascorbate</name>
        <dbReference type="ChEBI" id="CHEBI:38290"/>
    </cofactor>
</comment>
<dbReference type="PROSITE" id="PS51471">
    <property type="entry name" value="FE2OG_OXY"/>
    <property type="match status" value="1"/>
</dbReference>
<proteinExistence type="predicted"/>
<dbReference type="GO" id="GO:0005783">
    <property type="term" value="C:endoplasmic reticulum"/>
    <property type="evidence" value="ECO:0007669"/>
    <property type="project" value="TreeGrafter"/>
</dbReference>
<evidence type="ECO:0000256" key="5">
    <source>
        <dbReference type="ARBA" id="ARBA00023004"/>
    </source>
</evidence>
<dbReference type="GO" id="GO:0031418">
    <property type="term" value="F:L-ascorbic acid binding"/>
    <property type="evidence" value="ECO:0007669"/>
    <property type="project" value="InterPro"/>
</dbReference>
<dbReference type="Gene3D" id="2.60.120.620">
    <property type="entry name" value="q2cbj1_9rhob like domain"/>
    <property type="match status" value="1"/>
</dbReference>
<sequence>MLPPHLFKSSVNIKPDRSNFTLERNYDLIQESLMEKREILIPGEEIEIDSHVYCVNLFKVANSGDENKVVETVDEKMNSGDGKELIRNKDHLFLVDHLLHQEECKEILKKEESLGFESITSEYPVEYRNSKRILYNDKELAAKLWKRLKKYMIDCNFMKPYGLDSEGYWIPISVNECMRLSKYEPGNYFKPHTDGQFVRNDDERSIYTLIIYLNDGFVGGETKFMRRVDPLAENEMKFKNLCEISPKMGSASVFNHDLYHQGCLVTEGVKYILRTEIMFKRIDSAEQLVTKQDNDEIYNKVMDLLHESDQLERKGDTYQATKRYISAQELLIKSGHSTSMLMNPKFLSKRKTLNAENYSMKSSISRLPDEIISHICKFLNDWEICKLILPLDRYFNDIGRNSPLWEWMYMKKWGHSITNLLKQFHSRNIEELRNLNSQDNTSSLEETPTEEQDWFHIYIMKRYFEKEFEPICVDFGPDMYSFTYFATINGDIERVVTRPIKGATRQ</sequence>
<gene>
    <name evidence="7" type="ORF">NAEGRDRAFT_73783</name>
</gene>
<keyword evidence="8" id="KW-1185">Reference proteome</keyword>
<evidence type="ECO:0000313" key="7">
    <source>
        <dbReference type="EMBL" id="EFC38457.1"/>
    </source>
</evidence>
<dbReference type="KEGG" id="ngr:NAEGRDRAFT_73783"/>
<evidence type="ECO:0000256" key="1">
    <source>
        <dbReference type="ARBA" id="ARBA00001961"/>
    </source>
</evidence>